<dbReference type="Pfam" id="PF00512">
    <property type="entry name" value="HisKA"/>
    <property type="match status" value="1"/>
</dbReference>
<reference evidence="8" key="1">
    <citation type="submission" date="2020-10" db="EMBL/GenBank/DDBJ databases">
        <title>Taxonomic study of unclassified bacteria belonging to the class Ktedonobacteria.</title>
        <authorList>
            <person name="Yabe S."/>
            <person name="Wang C.M."/>
            <person name="Zheng Y."/>
            <person name="Sakai Y."/>
            <person name="Cavaletti L."/>
            <person name="Monciardini P."/>
            <person name="Donadio S."/>
        </authorList>
    </citation>
    <scope>NUCLEOTIDE SEQUENCE</scope>
    <source>
        <strain evidence="8">SOSP1-1</strain>
    </source>
</reference>
<dbReference type="SUPFAM" id="SSF47384">
    <property type="entry name" value="Homodimeric domain of signal transducing histidine kinase"/>
    <property type="match status" value="1"/>
</dbReference>
<dbReference type="FunFam" id="3.30.565.10:FF:000006">
    <property type="entry name" value="Sensor histidine kinase WalK"/>
    <property type="match status" value="1"/>
</dbReference>
<evidence type="ECO:0000256" key="4">
    <source>
        <dbReference type="ARBA" id="ARBA00022679"/>
    </source>
</evidence>
<dbReference type="InterPro" id="IPR050736">
    <property type="entry name" value="Sensor_HK_Regulatory"/>
</dbReference>
<keyword evidence="9" id="KW-1185">Reference proteome</keyword>
<organism evidence="8 9">
    <name type="scientific">Ktedonospora formicarum</name>
    <dbReference type="NCBI Taxonomy" id="2778364"/>
    <lineage>
        <taxon>Bacteria</taxon>
        <taxon>Bacillati</taxon>
        <taxon>Chloroflexota</taxon>
        <taxon>Ktedonobacteria</taxon>
        <taxon>Ktedonobacterales</taxon>
        <taxon>Ktedonobacteraceae</taxon>
        <taxon>Ktedonospora</taxon>
    </lineage>
</organism>
<dbReference type="SUPFAM" id="SSF55785">
    <property type="entry name" value="PYP-like sensor domain (PAS domain)"/>
    <property type="match status" value="1"/>
</dbReference>
<keyword evidence="3" id="KW-0597">Phosphoprotein</keyword>
<evidence type="ECO:0000256" key="6">
    <source>
        <dbReference type="ARBA" id="ARBA00023012"/>
    </source>
</evidence>
<dbReference type="Pfam" id="PF13426">
    <property type="entry name" value="PAS_9"/>
    <property type="match status" value="1"/>
</dbReference>
<dbReference type="PRINTS" id="PR00344">
    <property type="entry name" value="BCTRLSENSOR"/>
</dbReference>
<dbReference type="PANTHER" id="PTHR43711:SF1">
    <property type="entry name" value="HISTIDINE KINASE 1"/>
    <property type="match status" value="1"/>
</dbReference>
<comment type="catalytic activity">
    <reaction evidence="1">
        <text>ATP + protein L-histidine = ADP + protein N-phospho-L-histidine.</text>
        <dbReference type="EC" id="2.7.13.3"/>
    </reaction>
</comment>
<dbReference type="GO" id="GO:0000155">
    <property type="term" value="F:phosphorelay sensor kinase activity"/>
    <property type="evidence" value="ECO:0007669"/>
    <property type="project" value="InterPro"/>
</dbReference>
<dbReference type="CDD" id="cd00075">
    <property type="entry name" value="HATPase"/>
    <property type="match status" value="1"/>
</dbReference>
<protein>
    <recommendedName>
        <fullName evidence="2">histidine kinase</fullName>
        <ecNumber evidence="2">2.7.13.3</ecNumber>
    </recommendedName>
</protein>
<dbReference type="Pfam" id="PF02518">
    <property type="entry name" value="HATPase_c"/>
    <property type="match status" value="1"/>
</dbReference>
<dbReference type="NCBIfam" id="TIGR00229">
    <property type="entry name" value="sensory_box"/>
    <property type="match status" value="1"/>
</dbReference>
<dbReference type="InterPro" id="IPR003594">
    <property type="entry name" value="HATPase_dom"/>
</dbReference>
<feature type="domain" description="Histidine kinase" evidence="7">
    <location>
        <begin position="147"/>
        <end position="364"/>
    </location>
</feature>
<dbReference type="InterPro" id="IPR035965">
    <property type="entry name" value="PAS-like_dom_sf"/>
</dbReference>
<dbReference type="EC" id="2.7.13.3" evidence="2"/>
<evidence type="ECO:0000313" key="8">
    <source>
        <dbReference type="EMBL" id="GHO51226.1"/>
    </source>
</evidence>
<dbReference type="AlphaFoldDB" id="A0A8J3IC13"/>
<dbReference type="InterPro" id="IPR004358">
    <property type="entry name" value="Sig_transdc_His_kin-like_C"/>
</dbReference>
<evidence type="ECO:0000259" key="7">
    <source>
        <dbReference type="PROSITE" id="PS50109"/>
    </source>
</evidence>
<dbReference type="Proteomes" id="UP000612362">
    <property type="component" value="Unassembled WGS sequence"/>
</dbReference>
<sequence>MSTCTDIDDQKRTEETLRQSQKRVDLLMNSSIIGIFCAEDDEIVCANTTFLRMTGNSQEDLQQRNVPWATTTPALASSFSQQAYQEMVAHHCMTPFEMELVCKDGSHLPVLLGGIAFHEEVLQGVGFVMDNSACRELEQRKDTFLGMISHELKTPLASLKLQTQFLRKKLEKQDLPNVEVVCARMDTQLHAVTRLVDELLDVSHIQTGKLEYAQEMVDLDEILEEVVGVIQGVHTTHTIMLRHAASPAAVVGDRDRLARVFLNLLSNAIKYAPDAPLIEVGLATEASAVTISVRDQGIGIPRELQGRIFERFYRAVPLQQCAFPGLGMGLYIVAEIVRRHGGTIRVESEKGKGSIFHVTFPLAASRRGGPEVLKEKRDGQDSIKSV</sequence>
<evidence type="ECO:0000256" key="1">
    <source>
        <dbReference type="ARBA" id="ARBA00000085"/>
    </source>
</evidence>
<dbReference type="SUPFAM" id="SSF55874">
    <property type="entry name" value="ATPase domain of HSP90 chaperone/DNA topoisomerase II/histidine kinase"/>
    <property type="match status" value="1"/>
</dbReference>
<keyword evidence="6" id="KW-0902">Two-component regulatory system</keyword>
<name>A0A8J3IC13_9CHLR</name>
<dbReference type="CDD" id="cd00082">
    <property type="entry name" value="HisKA"/>
    <property type="match status" value="1"/>
</dbReference>
<dbReference type="SMART" id="SM00387">
    <property type="entry name" value="HATPase_c"/>
    <property type="match status" value="1"/>
</dbReference>
<evidence type="ECO:0000256" key="3">
    <source>
        <dbReference type="ARBA" id="ARBA00022553"/>
    </source>
</evidence>
<dbReference type="InterPro" id="IPR005467">
    <property type="entry name" value="His_kinase_dom"/>
</dbReference>
<dbReference type="SMART" id="SM00388">
    <property type="entry name" value="HisKA"/>
    <property type="match status" value="1"/>
</dbReference>
<keyword evidence="5" id="KW-0418">Kinase</keyword>
<evidence type="ECO:0000256" key="2">
    <source>
        <dbReference type="ARBA" id="ARBA00012438"/>
    </source>
</evidence>
<dbReference type="PROSITE" id="PS50109">
    <property type="entry name" value="HIS_KIN"/>
    <property type="match status" value="1"/>
</dbReference>
<proteinExistence type="predicted"/>
<dbReference type="Gene3D" id="1.10.287.130">
    <property type="match status" value="1"/>
</dbReference>
<dbReference type="Gene3D" id="3.30.565.10">
    <property type="entry name" value="Histidine kinase-like ATPase, C-terminal domain"/>
    <property type="match status" value="1"/>
</dbReference>
<dbReference type="CDD" id="cd00130">
    <property type="entry name" value="PAS"/>
    <property type="match status" value="1"/>
</dbReference>
<gene>
    <name evidence="8" type="ORF">KSX_93890</name>
</gene>
<dbReference type="InterPro" id="IPR000014">
    <property type="entry name" value="PAS"/>
</dbReference>
<dbReference type="InterPro" id="IPR036097">
    <property type="entry name" value="HisK_dim/P_sf"/>
</dbReference>
<evidence type="ECO:0000313" key="9">
    <source>
        <dbReference type="Proteomes" id="UP000612362"/>
    </source>
</evidence>
<dbReference type="InterPro" id="IPR003661">
    <property type="entry name" value="HisK_dim/P_dom"/>
</dbReference>
<dbReference type="Gene3D" id="3.30.450.20">
    <property type="entry name" value="PAS domain"/>
    <property type="match status" value="1"/>
</dbReference>
<evidence type="ECO:0000256" key="5">
    <source>
        <dbReference type="ARBA" id="ARBA00022777"/>
    </source>
</evidence>
<dbReference type="PANTHER" id="PTHR43711">
    <property type="entry name" value="TWO-COMPONENT HISTIDINE KINASE"/>
    <property type="match status" value="1"/>
</dbReference>
<dbReference type="EMBL" id="BNJF01000011">
    <property type="protein sequence ID" value="GHO51226.1"/>
    <property type="molecule type" value="Genomic_DNA"/>
</dbReference>
<dbReference type="InterPro" id="IPR036890">
    <property type="entry name" value="HATPase_C_sf"/>
</dbReference>
<accession>A0A8J3IC13</accession>
<comment type="caution">
    <text evidence="8">The sequence shown here is derived from an EMBL/GenBank/DDBJ whole genome shotgun (WGS) entry which is preliminary data.</text>
</comment>
<keyword evidence="4" id="KW-0808">Transferase</keyword>